<comment type="caution">
    <text evidence="2">The sequence shown here is derived from an EMBL/GenBank/DDBJ whole genome shotgun (WGS) entry which is preliminary data.</text>
</comment>
<dbReference type="InterPro" id="IPR001810">
    <property type="entry name" value="F-box_dom"/>
</dbReference>
<dbReference type="Proteomes" id="UP001152562">
    <property type="component" value="Unassembled WGS sequence"/>
</dbReference>
<name>A0A9P0TCG8_PIEBR</name>
<dbReference type="SUPFAM" id="SSF81383">
    <property type="entry name" value="F-box domain"/>
    <property type="match status" value="1"/>
</dbReference>
<gene>
    <name evidence="2" type="ORF">PIBRA_LOCUS4093</name>
</gene>
<organism evidence="2 3">
    <name type="scientific">Pieris brassicae</name>
    <name type="common">White butterfly</name>
    <name type="synonym">Large white butterfly</name>
    <dbReference type="NCBI Taxonomy" id="7116"/>
    <lineage>
        <taxon>Eukaryota</taxon>
        <taxon>Metazoa</taxon>
        <taxon>Ecdysozoa</taxon>
        <taxon>Arthropoda</taxon>
        <taxon>Hexapoda</taxon>
        <taxon>Insecta</taxon>
        <taxon>Pterygota</taxon>
        <taxon>Neoptera</taxon>
        <taxon>Endopterygota</taxon>
        <taxon>Lepidoptera</taxon>
        <taxon>Glossata</taxon>
        <taxon>Ditrysia</taxon>
        <taxon>Papilionoidea</taxon>
        <taxon>Pieridae</taxon>
        <taxon>Pierinae</taxon>
        <taxon>Pieris</taxon>
    </lineage>
</organism>
<dbReference type="Pfam" id="PF12937">
    <property type="entry name" value="F-box-like"/>
    <property type="match status" value="1"/>
</dbReference>
<dbReference type="AlphaFoldDB" id="A0A9P0TCG8"/>
<reference evidence="2" key="1">
    <citation type="submission" date="2022-05" db="EMBL/GenBank/DDBJ databases">
        <authorList>
            <person name="Okamura Y."/>
        </authorList>
    </citation>
    <scope>NUCLEOTIDE SEQUENCE</scope>
</reference>
<dbReference type="InterPro" id="IPR036047">
    <property type="entry name" value="F-box-like_dom_sf"/>
</dbReference>
<dbReference type="Gene3D" id="1.20.1280.50">
    <property type="match status" value="1"/>
</dbReference>
<proteinExistence type="predicted"/>
<accession>A0A9P0TCG8</accession>
<dbReference type="EMBL" id="CALOZG010000004">
    <property type="protein sequence ID" value="CAH4022994.1"/>
    <property type="molecule type" value="Genomic_DNA"/>
</dbReference>
<evidence type="ECO:0000313" key="3">
    <source>
        <dbReference type="Proteomes" id="UP001152562"/>
    </source>
</evidence>
<dbReference type="PROSITE" id="PS50181">
    <property type="entry name" value="FBOX"/>
    <property type="match status" value="1"/>
</dbReference>
<evidence type="ECO:0000259" key="1">
    <source>
        <dbReference type="PROSITE" id="PS50181"/>
    </source>
</evidence>
<keyword evidence="3" id="KW-1185">Reference proteome</keyword>
<feature type="domain" description="F-box" evidence="1">
    <location>
        <begin position="18"/>
        <end position="64"/>
    </location>
</feature>
<evidence type="ECO:0000313" key="2">
    <source>
        <dbReference type="EMBL" id="CAH4022994.1"/>
    </source>
</evidence>
<dbReference type="SMART" id="SM00256">
    <property type="entry name" value="FBOX"/>
    <property type="match status" value="1"/>
</dbReference>
<dbReference type="InterPro" id="IPR031734">
    <property type="entry name" value="MBF2"/>
</dbReference>
<dbReference type="Pfam" id="PF15868">
    <property type="entry name" value="MBF2"/>
    <property type="match status" value="1"/>
</dbReference>
<protein>
    <recommendedName>
        <fullName evidence="1">F-box domain-containing protein</fullName>
    </recommendedName>
</protein>
<sequence>MYESVFVFGTKIFPETKRDAISSLPLELSWKIFSYLDDRSLCIVCRACKVWERIILANKNLRRRLNHFELAIKFGSDKRAKFYKANRKISKKKNFLELNKCIVTSSTSYTISSKRGGDDLFVCTKRFYSNEVFVFVECNHTFMGSNVFRPLLFHRNVRYSSNLWRKRVENFTYTIPSSSYPYYRPTIQGILAYDLTNTSATANVTYGGIGFQYVTLRMKSDKNREINYDIYIYG</sequence>